<protein>
    <submittedName>
        <fullName evidence="1">Uncharacterized protein</fullName>
    </submittedName>
</protein>
<dbReference type="Proteomes" id="UP001596317">
    <property type="component" value="Unassembled WGS sequence"/>
</dbReference>
<reference evidence="2" key="1">
    <citation type="journal article" date="2019" name="Int. J. Syst. Evol. Microbiol.">
        <title>The Global Catalogue of Microorganisms (GCM) 10K type strain sequencing project: providing services to taxonomists for standard genome sequencing and annotation.</title>
        <authorList>
            <consortium name="The Broad Institute Genomics Platform"/>
            <consortium name="The Broad Institute Genome Sequencing Center for Infectious Disease"/>
            <person name="Wu L."/>
            <person name="Ma J."/>
        </authorList>
    </citation>
    <scope>NUCLEOTIDE SEQUENCE [LARGE SCALE GENOMIC DNA]</scope>
    <source>
        <strain evidence="2">CCUG 63830</strain>
    </source>
</reference>
<evidence type="ECO:0000313" key="1">
    <source>
        <dbReference type="EMBL" id="MFC6659183.1"/>
    </source>
</evidence>
<dbReference type="RefSeq" id="WP_380053696.1">
    <property type="nucleotide sequence ID" value="NZ_JBHSWB010000001.1"/>
</dbReference>
<organism evidence="1 2">
    <name type="scientific">Deinococcus multiflagellatus</name>
    <dbReference type="NCBI Taxonomy" id="1656887"/>
    <lineage>
        <taxon>Bacteria</taxon>
        <taxon>Thermotogati</taxon>
        <taxon>Deinococcota</taxon>
        <taxon>Deinococci</taxon>
        <taxon>Deinococcales</taxon>
        <taxon>Deinococcaceae</taxon>
        <taxon>Deinococcus</taxon>
    </lineage>
</organism>
<comment type="caution">
    <text evidence="1">The sequence shown here is derived from an EMBL/GenBank/DDBJ whole genome shotgun (WGS) entry which is preliminary data.</text>
</comment>
<accession>A0ABW1ZFF2</accession>
<proteinExistence type="predicted"/>
<gene>
    <name evidence="1" type="ORF">ACFP90_01515</name>
</gene>
<evidence type="ECO:0000313" key="2">
    <source>
        <dbReference type="Proteomes" id="UP001596317"/>
    </source>
</evidence>
<name>A0ABW1ZFF2_9DEIO</name>
<sequence length="160" mass="17533">MAPPLDWLRAELDAADSGAAQRWTADLHACAQATGWSLAPWAATSSMTELRVCELVAPYGAQRVEVRAHGWLPLLAFVAAPEHRPAGLPGEPWEPAHHPYINPPELAAWWQARGWVVPDAAWLNGRPTAEELAQLSPREGGYLKRLGWNRGTPCCCTGKR</sequence>
<keyword evidence="2" id="KW-1185">Reference proteome</keyword>
<dbReference type="EMBL" id="JBHSWB010000001">
    <property type="protein sequence ID" value="MFC6659183.1"/>
    <property type="molecule type" value="Genomic_DNA"/>
</dbReference>